<dbReference type="Gene3D" id="3.90.320.10">
    <property type="match status" value="1"/>
</dbReference>
<dbReference type="InterPro" id="IPR038726">
    <property type="entry name" value="PDDEXK_AddAB-type"/>
</dbReference>
<dbReference type="InterPro" id="IPR011604">
    <property type="entry name" value="PDDEXK-like_dom_sf"/>
</dbReference>
<evidence type="ECO:0000313" key="2">
    <source>
        <dbReference type="EMBL" id="GAH10519.1"/>
    </source>
</evidence>
<accession>X1E028</accession>
<feature type="non-terminal residue" evidence="2">
    <location>
        <position position="128"/>
    </location>
</feature>
<dbReference type="EMBL" id="BART01031084">
    <property type="protein sequence ID" value="GAH10519.1"/>
    <property type="molecule type" value="Genomic_DNA"/>
</dbReference>
<reference evidence="2" key="1">
    <citation type="journal article" date="2014" name="Front. Microbiol.">
        <title>High frequency of phylogenetically diverse reductive dehalogenase-homologous genes in deep subseafloor sedimentary metagenomes.</title>
        <authorList>
            <person name="Kawai M."/>
            <person name="Futagami T."/>
            <person name="Toyoda A."/>
            <person name="Takaki Y."/>
            <person name="Nishi S."/>
            <person name="Hori S."/>
            <person name="Arai W."/>
            <person name="Tsubouchi T."/>
            <person name="Morono Y."/>
            <person name="Uchiyama I."/>
            <person name="Ito T."/>
            <person name="Fujiyama A."/>
            <person name="Inagaki F."/>
            <person name="Takami H."/>
        </authorList>
    </citation>
    <scope>NUCLEOTIDE SEQUENCE</scope>
    <source>
        <strain evidence="2">Expedition CK06-06</strain>
    </source>
</reference>
<dbReference type="Pfam" id="PF12705">
    <property type="entry name" value="PDDEXK_1"/>
    <property type="match status" value="1"/>
</dbReference>
<evidence type="ECO:0000259" key="1">
    <source>
        <dbReference type="Pfam" id="PF12705"/>
    </source>
</evidence>
<protein>
    <recommendedName>
        <fullName evidence="1">PD-(D/E)XK endonuclease-like domain-containing protein</fullName>
    </recommendedName>
</protein>
<name>X1E028_9ZZZZ</name>
<gene>
    <name evidence="2" type="ORF">S01H4_54078</name>
</gene>
<dbReference type="AlphaFoldDB" id="X1E028"/>
<sequence length="128" mass="14803">MKQIKKNKNWKKKMEIKLDFRNIMEDVVGSEHGISEKDINNIKEKIFKAHKSVLNDKKSGELGKKILEEFHKINSKDYKIPIAVERSFNVDLDRIILTGIIDRVDKLPSGNLEIIDYKSGKRLPSIKG</sequence>
<feature type="domain" description="PD-(D/E)XK endonuclease-like" evidence="1">
    <location>
        <begin position="61"/>
        <end position="123"/>
    </location>
</feature>
<comment type="caution">
    <text evidence="2">The sequence shown here is derived from an EMBL/GenBank/DDBJ whole genome shotgun (WGS) entry which is preliminary data.</text>
</comment>
<proteinExistence type="predicted"/>
<organism evidence="2">
    <name type="scientific">marine sediment metagenome</name>
    <dbReference type="NCBI Taxonomy" id="412755"/>
    <lineage>
        <taxon>unclassified sequences</taxon>
        <taxon>metagenomes</taxon>
        <taxon>ecological metagenomes</taxon>
    </lineage>
</organism>